<protein>
    <submittedName>
        <fullName evidence="2">Uncharacterized protein</fullName>
    </submittedName>
</protein>
<reference evidence="3" key="2">
    <citation type="submission" date="2015-01" db="EMBL/GenBank/DDBJ databases">
        <title>Evolutionary Origins and Diversification of the Mycorrhizal Mutualists.</title>
        <authorList>
            <consortium name="DOE Joint Genome Institute"/>
            <consortium name="Mycorrhizal Genomics Consortium"/>
            <person name="Kohler A."/>
            <person name="Kuo A."/>
            <person name="Nagy L.G."/>
            <person name="Floudas D."/>
            <person name="Copeland A."/>
            <person name="Barry K.W."/>
            <person name="Cichocki N."/>
            <person name="Veneault-Fourrey C."/>
            <person name="LaButti K."/>
            <person name="Lindquist E.A."/>
            <person name="Lipzen A."/>
            <person name="Lundell T."/>
            <person name="Morin E."/>
            <person name="Murat C."/>
            <person name="Riley R."/>
            <person name="Ohm R."/>
            <person name="Sun H."/>
            <person name="Tunlid A."/>
            <person name="Henrissat B."/>
            <person name="Grigoriev I.V."/>
            <person name="Hibbett D.S."/>
            <person name="Martin F."/>
        </authorList>
    </citation>
    <scope>NUCLEOTIDE SEQUENCE [LARGE SCALE GENOMIC DNA]</scope>
    <source>
        <strain evidence="3">UH-Slu-Lm8-n1</strain>
    </source>
</reference>
<keyword evidence="3" id="KW-1185">Reference proteome</keyword>
<evidence type="ECO:0000313" key="2">
    <source>
        <dbReference type="EMBL" id="KIK39200.1"/>
    </source>
</evidence>
<evidence type="ECO:0000313" key="3">
    <source>
        <dbReference type="Proteomes" id="UP000054485"/>
    </source>
</evidence>
<feature type="compositionally biased region" description="Basic and acidic residues" evidence="1">
    <location>
        <begin position="1"/>
        <end position="16"/>
    </location>
</feature>
<dbReference type="AlphaFoldDB" id="A0A0C9ZNG6"/>
<dbReference type="EMBL" id="KN835354">
    <property type="protein sequence ID" value="KIK39200.1"/>
    <property type="molecule type" value="Genomic_DNA"/>
</dbReference>
<dbReference type="InParanoid" id="A0A0C9ZNG6"/>
<dbReference type="OrthoDB" id="3265515at2759"/>
<reference evidence="2 3" key="1">
    <citation type="submission" date="2014-04" db="EMBL/GenBank/DDBJ databases">
        <authorList>
            <consortium name="DOE Joint Genome Institute"/>
            <person name="Kuo A."/>
            <person name="Ruytinx J."/>
            <person name="Rineau F."/>
            <person name="Colpaert J."/>
            <person name="Kohler A."/>
            <person name="Nagy L.G."/>
            <person name="Floudas D."/>
            <person name="Copeland A."/>
            <person name="Barry K.W."/>
            <person name="Cichocki N."/>
            <person name="Veneault-Fourrey C."/>
            <person name="LaButti K."/>
            <person name="Lindquist E.A."/>
            <person name="Lipzen A."/>
            <person name="Lundell T."/>
            <person name="Morin E."/>
            <person name="Murat C."/>
            <person name="Sun H."/>
            <person name="Tunlid A."/>
            <person name="Henrissat B."/>
            <person name="Grigoriev I.V."/>
            <person name="Hibbett D.S."/>
            <person name="Martin F."/>
            <person name="Nordberg H.P."/>
            <person name="Cantor M.N."/>
            <person name="Hua S.X."/>
        </authorList>
    </citation>
    <scope>NUCLEOTIDE SEQUENCE [LARGE SCALE GENOMIC DNA]</scope>
    <source>
        <strain evidence="2 3">UH-Slu-Lm8-n1</strain>
    </source>
</reference>
<accession>A0A0C9ZNG6</accession>
<feature type="region of interest" description="Disordered" evidence="1">
    <location>
        <begin position="1"/>
        <end position="31"/>
    </location>
</feature>
<gene>
    <name evidence="2" type="ORF">CY34DRAFT_89669</name>
</gene>
<name>A0A0C9ZNG6_9AGAM</name>
<feature type="non-terminal residue" evidence="2">
    <location>
        <position position="1"/>
    </location>
</feature>
<dbReference type="HOGENOM" id="CLU_3112230_0_0_1"/>
<evidence type="ECO:0000256" key="1">
    <source>
        <dbReference type="SAM" id="MobiDB-lite"/>
    </source>
</evidence>
<sequence length="51" mass="5860">HDNIHRNKMVDIEAKKAATSRDNNSPHEDLSRYLHHGTLPLSISALKQVYH</sequence>
<organism evidence="2 3">
    <name type="scientific">Suillus luteus UH-Slu-Lm8-n1</name>
    <dbReference type="NCBI Taxonomy" id="930992"/>
    <lineage>
        <taxon>Eukaryota</taxon>
        <taxon>Fungi</taxon>
        <taxon>Dikarya</taxon>
        <taxon>Basidiomycota</taxon>
        <taxon>Agaricomycotina</taxon>
        <taxon>Agaricomycetes</taxon>
        <taxon>Agaricomycetidae</taxon>
        <taxon>Boletales</taxon>
        <taxon>Suillineae</taxon>
        <taxon>Suillaceae</taxon>
        <taxon>Suillus</taxon>
    </lineage>
</organism>
<dbReference type="Proteomes" id="UP000054485">
    <property type="component" value="Unassembled WGS sequence"/>
</dbReference>
<proteinExistence type="predicted"/>